<feature type="transmembrane region" description="Helical" evidence="1">
    <location>
        <begin position="21"/>
        <end position="43"/>
    </location>
</feature>
<organism evidence="2 3">
    <name type="scientific">Pseudarthrobacter siccitolerans</name>
    <dbReference type="NCBI Taxonomy" id="861266"/>
    <lineage>
        <taxon>Bacteria</taxon>
        <taxon>Bacillati</taxon>
        <taxon>Actinomycetota</taxon>
        <taxon>Actinomycetes</taxon>
        <taxon>Micrococcales</taxon>
        <taxon>Micrococcaceae</taxon>
        <taxon>Pseudarthrobacter</taxon>
    </lineage>
</organism>
<evidence type="ECO:0000313" key="2">
    <source>
        <dbReference type="EMBL" id="MDQ0674069.1"/>
    </source>
</evidence>
<dbReference type="Proteomes" id="UP001236806">
    <property type="component" value="Unassembled WGS sequence"/>
</dbReference>
<comment type="caution">
    <text evidence="2">The sequence shown here is derived from an EMBL/GenBank/DDBJ whole genome shotgun (WGS) entry which is preliminary data.</text>
</comment>
<dbReference type="Pfam" id="PF10002">
    <property type="entry name" value="DUF2243"/>
    <property type="match status" value="1"/>
</dbReference>
<reference evidence="2 3" key="1">
    <citation type="submission" date="2023-07" db="EMBL/GenBank/DDBJ databases">
        <title>Comparative genomics of wheat-associated soil bacteria to identify genetic determinants of phenazine resistance.</title>
        <authorList>
            <person name="Mouncey N."/>
        </authorList>
    </citation>
    <scope>NUCLEOTIDE SEQUENCE [LARGE SCALE GENOMIC DNA]</scope>
    <source>
        <strain evidence="2 3">W1I3</strain>
    </source>
</reference>
<accession>A0ABU0PJC3</accession>
<feature type="transmembrane region" description="Helical" evidence="1">
    <location>
        <begin position="101"/>
        <end position="122"/>
    </location>
</feature>
<proteinExistence type="predicted"/>
<sequence length="181" mass="19447">MRKVSREDRIGPATAEVPSKAPAFLFGVGIGGFVDGIVLHQLLQWHHMLSHTEAGNTKTVAGLEMNTLADGLFHSAMWVLVVAAAVLAVRAGRQGRLSAGWRFHTGLVLCGWGAFNVIEGLVNHQLLQLHHVRDDLGGPLAWDVGFLAISVLLALGGWLVFRGGKRLDISAPLPQDSKHAD</sequence>
<gene>
    <name evidence="2" type="ORF">QFZ36_001630</name>
</gene>
<keyword evidence="1" id="KW-0472">Membrane</keyword>
<keyword evidence="1" id="KW-0812">Transmembrane</keyword>
<feature type="transmembrane region" description="Helical" evidence="1">
    <location>
        <begin position="72"/>
        <end position="89"/>
    </location>
</feature>
<keyword evidence="3" id="KW-1185">Reference proteome</keyword>
<keyword evidence="1" id="KW-1133">Transmembrane helix</keyword>
<dbReference type="EMBL" id="JAUSXB010000001">
    <property type="protein sequence ID" value="MDQ0674069.1"/>
    <property type="molecule type" value="Genomic_DNA"/>
</dbReference>
<dbReference type="InterPro" id="IPR018719">
    <property type="entry name" value="DUF2243_membrane"/>
</dbReference>
<evidence type="ECO:0000313" key="3">
    <source>
        <dbReference type="Proteomes" id="UP001236806"/>
    </source>
</evidence>
<protein>
    <submittedName>
        <fullName evidence="2">Membrane protein</fullName>
    </submittedName>
</protein>
<evidence type="ECO:0000256" key="1">
    <source>
        <dbReference type="SAM" id="Phobius"/>
    </source>
</evidence>
<name>A0ABU0PJC3_9MICC</name>
<feature type="transmembrane region" description="Helical" evidence="1">
    <location>
        <begin position="142"/>
        <end position="161"/>
    </location>
</feature>